<dbReference type="InterPro" id="IPR036020">
    <property type="entry name" value="WW_dom_sf"/>
</dbReference>
<dbReference type="InterPro" id="IPR051105">
    <property type="entry name" value="WWC/KIBRA_Hippo_Reg"/>
</dbReference>
<keyword evidence="2" id="KW-0963">Cytoplasm</keyword>
<dbReference type="PROSITE" id="PS50020">
    <property type="entry name" value="WW_DOMAIN_2"/>
    <property type="match status" value="1"/>
</dbReference>
<evidence type="ECO:0000313" key="6">
    <source>
        <dbReference type="EMBL" id="KAK4790419.1"/>
    </source>
</evidence>
<dbReference type="PANTHER" id="PTHR14791">
    <property type="entry name" value="BOMB/KIRA PROTEINS"/>
    <property type="match status" value="1"/>
</dbReference>
<dbReference type="GO" id="GO:0005737">
    <property type="term" value="C:cytoplasm"/>
    <property type="evidence" value="ECO:0007669"/>
    <property type="project" value="UniProtKB-SubCell"/>
</dbReference>
<dbReference type="SUPFAM" id="SSF51045">
    <property type="entry name" value="WW domain"/>
    <property type="match status" value="1"/>
</dbReference>
<protein>
    <recommendedName>
        <fullName evidence="5">WW domain-containing protein</fullName>
    </recommendedName>
</protein>
<comment type="subcellular location">
    <subcellularLocation>
        <location evidence="1">Cytoplasm</location>
    </subcellularLocation>
</comment>
<comment type="caution">
    <text evidence="6">The sequence shown here is derived from an EMBL/GenBank/DDBJ whole genome shotgun (WGS) entry which is preliminary data.</text>
</comment>
<evidence type="ECO:0000256" key="1">
    <source>
        <dbReference type="ARBA" id="ARBA00004496"/>
    </source>
</evidence>
<feature type="region of interest" description="Disordered" evidence="4">
    <location>
        <begin position="144"/>
        <end position="177"/>
    </location>
</feature>
<dbReference type="InterPro" id="IPR001202">
    <property type="entry name" value="WW_dom"/>
</dbReference>
<dbReference type="AlphaFoldDB" id="A0AAN7LRR7"/>
<reference evidence="6 7" key="1">
    <citation type="journal article" date="2023" name="Hortic Res">
        <title>Pangenome of water caltrop reveals structural variations and asymmetric subgenome divergence after allopolyploidization.</title>
        <authorList>
            <person name="Zhang X."/>
            <person name="Chen Y."/>
            <person name="Wang L."/>
            <person name="Yuan Y."/>
            <person name="Fang M."/>
            <person name="Shi L."/>
            <person name="Lu R."/>
            <person name="Comes H.P."/>
            <person name="Ma Y."/>
            <person name="Chen Y."/>
            <person name="Huang G."/>
            <person name="Zhou Y."/>
            <person name="Zheng Z."/>
            <person name="Qiu Y."/>
        </authorList>
    </citation>
    <scope>NUCLEOTIDE SEQUENCE [LARGE SCALE GENOMIC DNA]</scope>
    <source>
        <strain evidence="6">F231</strain>
    </source>
</reference>
<keyword evidence="3" id="KW-0597">Phosphoprotein</keyword>
<feature type="domain" description="WW" evidence="5">
    <location>
        <begin position="92"/>
        <end position="126"/>
    </location>
</feature>
<dbReference type="Gene3D" id="2.20.70.10">
    <property type="match status" value="1"/>
</dbReference>
<dbReference type="PANTHER" id="PTHR14791:SF29">
    <property type="entry name" value="PROTEIN KIBRA"/>
    <property type="match status" value="1"/>
</dbReference>
<dbReference type="Proteomes" id="UP001346149">
    <property type="component" value="Unassembled WGS sequence"/>
</dbReference>
<organism evidence="6 7">
    <name type="scientific">Trapa natans</name>
    <name type="common">Water chestnut</name>
    <dbReference type="NCBI Taxonomy" id="22666"/>
    <lineage>
        <taxon>Eukaryota</taxon>
        <taxon>Viridiplantae</taxon>
        <taxon>Streptophyta</taxon>
        <taxon>Embryophyta</taxon>
        <taxon>Tracheophyta</taxon>
        <taxon>Spermatophyta</taxon>
        <taxon>Magnoliopsida</taxon>
        <taxon>eudicotyledons</taxon>
        <taxon>Gunneridae</taxon>
        <taxon>Pentapetalae</taxon>
        <taxon>rosids</taxon>
        <taxon>malvids</taxon>
        <taxon>Myrtales</taxon>
        <taxon>Lythraceae</taxon>
        <taxon>Trapa</taxon>
    </lineage>
</organism>
<dbReference type="CDD" id="cd00201">
    <property type="entry name" value="WW"/>
    <property type="match status" value="1"/>
</dbReference>
<sequence>MQFVTILITASNIGAHISSHSPSLFPNLMTAPNMATIIASLEKSLQSFSLNGSGGRAAIGGAGFGRSSSSDDVVAGARLGNQDASVELNSHISLPYDWEQRLDLETGEIYYVNWRTGKRSKEDPRITTADDYYSGSYYYSDDYEDDNSNCGSEESSSESSPASYSSSAAQEPPPPQVATGMDHVLVVGGCKCCLMYYMVPKEVTECPRCCGQLVHFERIAEDGSSL</sequence>
<evidence type="ECO:0000256" key="2">
    <source>
        <dbReference type="ARBA" id="ARBA00022490"/>
    </source>
</evidence>
<name>A0AAN7LRR7_TRANT</name>
<evidence type="ECO:0000256" key="3">
    <source>
        <dbReference type="ARBA" id="ARBA00022553"/>
    </source>
</evidence>
<gene>
    <name evidence="6" type="ORF">SAY86_017723</name>
</gene>
<evidence type="ECO:0000313" key="7">
    <source>
        <dbReference type="Proteomes" id="UP001346149"/>
    </source>
</evidence>
<dbReference type="EMBL" id="JAXQNO010000010">
    <property type="protein sequence ID" value="KAK4790419.1"/>
    <property type="molecule type" value="Genomic_DNA"/>
</dbReference>
<proteinExistence type="predicted"/>
<feature type="compositionally biased region" description="Low complexity" evidence="4">
    <location>
        <begin position="152"/>
        <end position="170"/>
    </location>
</feature>
<evidence type="ECO:0000259" key="5">
    <source>
        <dbReference type="PROSITE" id="PS50020"/>
    </source>
</evidence>
<evidence type="ECO:0000256" key="4">
    <source>
        <dbReference type="SAM" id="MobiDB-lite"/>
    </source>
</evidence>
<keyword evidence="7" id="KW-1185">Reference proteome</keyword>
<accession>A0AAN7LRR7</accession>